<comment type="catalytic activity">
    <reaction evidence="9">
        <text>a 5'-end NAD(+)-phospho-ribonucleoside in mRNA + H2O = a 5'-end phospho-adenosine-phospho-ribonucleoside in mRNA + beta-nicotinamide D-ribonucleotide + 2 H(+)</text>
        <dbReference type="Rhea" id="RHEA:60876"/>
        <dbReference type="Rhea" id="RHEA-COMP:15698"/>
        <dbReference type="Rhea" id="RHEA-COMP:15719"/>
        <dbReference type="ChEBI" id="CHEBI:14649"/>
        <dbReference type="ChEBI" id="CHEBI:15377"/>
        <dbReference type="ChEBI" id="CHEBI:15378"/>
        <dbReference type="ChEBI" id="CHEBI:144029"/>
        <dbReference type="ChEBI" id="CHEBI:144051"/>
    </reaction>
    <physiologicalReaction direction="left-to-right" evidence="9">
        <dbReference type="Rhea" id="RHEA:60877"/>
    </physiologicalReaction>
</comment>
<dbReference type="STRING" id="1814289.SAMN05216410_1747"/>
<comment type="cofactor">
    <cofactor evidence="2">
        <name>Zn(2+)</name>
        <dbReference type="ChEBI" id="CHEBI:29105"/>
    </cofactor>
</comment>
<comment type="cofactor">
    <cofactor evidence="1">
        <name>Mg(2+)</name>
        <dbReference type="ChEBI" id="CHEBI:18420"/>
    </cofactor>
</comment>
<keyword evidence="6" id="KW-0378">Hydrolase</keyword>
<dbReference type="PROSITE" id="PS00893">
    <property type="entry name" value="NUDIX_BOX"/>
    <property type="match status" value="1"/>
</dbReference>
<dbReference type="InterPro" id="IPR049734">
    <property type="entry name" value="NudC-like_C"/>
</dbReference>
<dbReference type="Pfam" id="PF09296">
    <property type="entry name" value="NUDIX-like"/>
    <property type="match status" value="1"/>
</dbReference>
<dbReference type="GO" id="GO:0046872">
    <property type="term" value="F:metal ion binding"/>
    <property type="evidence" value="ECO:0007669"/>
    <property type="project" value="UniProtKB-KW"/>
</dbReference>
<keyword evidence="12" id="KW-1185">Reference proteome</keyword>
<dbReference type="Proteomes" id="UP000199039">
    <property type="component" value="Unassembled WGS sequence"/>
</dbReference>
<evidence type="ECO:0000256" key="4">
    <source>
        <dbReference type="ARBA" id="ARBA00012381"/>
    </source>
</evidence>
<evidence type="ECO:0000256" key="6">
    <source>
        <dbReference type="ARBA" id="ARBA00022801"/>
    </source>
</evidence>
<dbReference type="InterPro" id="IPR015376">
    <property type="entry name" value="Znr_NADH_PPase"/>
</dbReference>
<dbReference type="InterPro" id="IPR015375">
    <property type="entry name" value="NADH_PPase-like_N"/>
</dbReference>
<dbReference type="GO" id="GO:0005829">
    <property type="term" value="C:cytosol"/>
    <property type="evidence" value="ECO:0007669"/>
    <property type="project" value="TreeGrafter"/>
</dbReference>
<dbReference type="AlphaFoldDB" id="A0A1G6L248"/>
<evidence type="ECO:0000256" key="7">
    <source>
        <dbReference type="ARBA" id="ARBA00022842"/>
    </source>
</evidence>
<protein>
    <recommendedName>
        <fullName evidence="4">NAD(+) diphosphatase</fullName>
        <ecNumber evidence="4">3.6.1.22</ecNumber>
    </recommendedName>
</protein>
<organism evidence="11 12">
    <name type="scientific">Sanguibacter gelidistatuariae</name>
    <dbReference type="NCBI Taxonomy" id="1814289"/>
    <lineage>
        <taxon>Bacteria</taxon>
        <taxon>Bacillati</taxon>
        <taxon>Actinomycetota</taxon>
        <taxon>Actinomycetes</taxon>
        <taxon>Micrococcales</taxon>
        <taxon>Sanguibacteraceae</taxon>
        <taxon>Sanguibacter</taxon>
    </lineage>
</organism>
<dbReference type="InterPro" id="IPR050241">
    <property type="entry name" value="NAD-cap_RNA_hydrolase_NudC"/>
</dbReference>
<evidence type="ECO:0000256" key="5">
    <source>
        <dbReference type="ARBA" id="ARBA00022723"/>
    </source>
</evidence>
<evidence type="ECO:0000313" key="12">
    <source>
        <dbReference type="Proteomes" id="UP000199039"/>
    </source>
</evidence>
<dbReference type="InterPro" id="IPR015797">
    <property type="entry name" value="NUDIX_hydrolase-like_dom_sf"/>
</dbReference>
<proteinExistence type="inferred from homology"/>
<feature type="domain" description="Nudix hydrolase" evidence="10">
    <location>
        <begin position="204"/>
        <end position="328"/>
    </location>
</feature>
<dbReference type="GO" id="GO:0019677">
    <property type="term" value="P:NAD+ catabolic process"/>
    <property type="evidence" value="ECO:0007669"/>
    <property type="project" value="TreeGrafter"/>
</dbReference>
<dbReference type="PANTHER" id="PTHR42904:SF6">
    <property type="entry name" value="NAD-CAPPED RNA HYDROLASE NUDT12"/>
    <property type="match status" value="1"/>
</dbReference>
<evidence type="ECO:0000259" key="10">
    <source>
        <dbReference type="PROSITE" id="PS51462"/>
    </source>
</evidence>
<keyword evidence="8" id="KW-0520">NAD</keyword>
<sequence length="344" mass="35917">MVAVGGGESYGGVMGYVDWDTLPLSRATTGRGAHRRTEPDVVAHVLTEEGTRVLLVHRGRLAASGDSGGAELVFVAGPATDPALAPSKDVPESQRGAWLYLGEDDAGAFVALVLPDDAGVPAVGLEGIAPVNPAGDLVAAHTWLSLRDLGAALSARDAGLATEAVALAAWHAAHPRCPRCGEPTEPVHGGWVRRCTNDASEHYPRTDPAVIMAVVDDGDRLLLGRAAQWAPGKFSTLAGYVEPGEPLEAAVRREVLEEVGVRIGAVEYRGSQPWPFPASLMLGFVAHATSTEIHVDGDEVVDARWFSRAGLAEAIDAGSVVLPSRTSIARSLIEDWFGAALPGA</sequence>
<dbReference type="CDD" id="cd03429">
    <property type="entry name" value="NUDIX_NADH_pyrophosphatase_Nudt13"/>
    <property type="match status" value="1"/>
</dbReference>
<dbReference type="Gene3D" id="3.90.79.20">
    <property type="match status" value="1"/>
</dbReference>
<evidence type="ECO:0000256" key="3">
    <source>
        <dbReference type="ARBA" id="ARBA00009595"/>
    </source>
</evidence>
<evidence type="ECO:0000313" key="11">
    <source>
        <dbReference type="EMBL" id="SDC37410.1"/>
    </source>
</evidence>
<reference evidence="11 12" key="1">
    <citation type="submission" date="2016-09" db="EMBL/GenBank/DDBJ databases">
        <authorList>
            <person name="Capua I."/>
            <person name="De Benedictis P."/>
            <person name="Joannis T."/>
            <person name="Lombin L.H."/>
            <person name="Cattoli G."/>
        </authorList>
    </citation>
    <scope>NUCLEOTIDE SEQUENCE [LARGE SCALE GENOMIC DNA]</scope>
    <source>
        <strain evidence="11 12">ISLP-3</strain>
    </source>
</reference>
<evidence type="ECO:0000256" key="8">
    <source>
        <dbReference type="ARBA" id="ARBA00023027"/>
    </source>
</evidence>
<dbReference type="Pfam" id="PF09297">
    <property type="entry name" value="Zn_ribbon_NUD"/>
    <property type="match status" value="1"/>
</dbReference>
<comment type="similarity">
    <text evidence="3">Belongs to the Nudix hydrolase family. NudC subfamily.</text>
</comment>
<evidence type="ECO:0000256" key="1">
    <source>
        <dbReference type="ARBA" id="ARBA00001946"/>
    </source>
</evidence>
<name>A0A1G6L248_9MICO</name>
<dbReference type="NCBIfam" id="NF001299">
    <property type="entry name" value="PRK00241.1"/>
    <property type="match status" value="1"/>
</dbReference>
<dbReference type="GO" id="GO:0006742">
    <property type="term" value="P:NADP+ catabolic process"/>
    <property type="evidence" value="ECO:0007669"/>
    <property type="project" value="TreeGrafter"/>
</dbReference>
<dbReference type="Gene3D" id="3.90.79.10">
    <property type="entry name" value="Nucleoside Triphosphate Pyrophosphohydrolase"/>
    <property type="match status" value="1"/>
</dbReference>
<accession>A0A1G6L248</accession>
<evidence type="ECO:0000256" key="9">
    <source>
        <dbReference type="ARBA" id="ARBA00023679"/>
    </source>
</evidence>
<dbReference type="InterPro" id="IPR000086">
    <property type="entry name" value="NUDIX_hydrolase_dom"/>
</dbReference>
<dbReference type="PANTHER" id="PTHR42904">
    <property type="entry name" value="NUDIX HYDROLASE, NUDC SUBFAMILY"/>
    <property type="match status" value="1"/>
</dbReference>
<gene>
    <name evidence="11" type="ORF">SAMN05216410_1747</name>
</gene>
<keyword evidence="7" id="KW-0460">Magnesium</keyword>
<dbReference type="Pfam" id="PF00293">
    <property type="entry name" value="NUDIX"/>
    <property type="match status" value="1"/>
</dbReference>
<dbReference type="PROSITE" id="PS51462">
    <property type="entry name" value="NUDIX"/>
    <property type="match status" value="1"/>
</dbReference>
<evidence type="ECO:0000256" key="2">
    <source>
        <dbReference type="ARBA" id="ARBA00001947"/>
    </source>
</evidence>
<dbReference type="GO" id="GO:0035529">
    <property type="term" value="F:NADH pyrophosphatase activity"/>
    <property type="evidence" value="ECO:0007669"/>
    <property type="project" value="TreeGrafter"/>
</dbReference>
<dbReference type="EMBL" id="FMYH01000002">
    <property type="protein sequence ID" value="SDC37410.1"/>
    <property type="molecule type" value="Genomic_DNA"/>
</dbReference>
<dbReference type="InterPro" id="IPR020084">
    <property type="entry name" value="NUDIX_hydrolase_CS"/>
</dbReference>
<dbReference type="EC" id="3.6.1.22" evidence="4"/>
<dbReference type="SUPFAM" id="SSF55811">
    <property type="entry name" value="Nudix"/>
    <property type="match status" value="1"/>
</dbReference>
<keyword evidence="5" id="KW-0479">Metal-binding</keyword>